<proteinExistence type="predicted"/>
<dbReference type="OrthoDB" id="3930290at2759"/>
<dbReference type="EMBL" id="JAANYQ010000002">
    <property type="protein sequence ID" value="KAF4126237.1"/>
    <property type="molecule type" value="Genomic_DNA"/>
</dbReference>
<dbReference type="GeneID" id="55967713"/>
<sequence>MAASSYLSSSIVPTRGRAVSRVRTYNWPPIQLNLWIFVMLLASSTILGVFAIFLQTQKRMLLAIPWARL</sequence>
<evidence type="ECO:0000256" key="1">
    <source>
        <dbReference type="SAM" id="Phobius"/>
    </source>
</evidence>
<dbReference type="AlphaFoldDB" id="A0A9P4Z168"/>
<dbReference type="RefSeq" id="XP_035324889.1">
    <property type="nucleotide sequence ID" value="XM_035463465.1"/>
</dbReference>
<protein>
    <submittedName>
        <fullName evidence="2">Uncharacterized protein</fullName>
    </submittedName>
</protein>
<evidence type="ECO:0000313" key="3">
    <source>
        <dbReference type="Proteomes" id="UP000749293"/>
    </source>
</evidence>
<name>A0A9P4Z168_9HYPO</name>
<keyword evidence="1" id="KW-1133">Transmembrane helix</keyword>
<dbReference type="Proteomes" id="UP000749293">
    <property type="component" value="Unassembled WGS sequence"/>
</dbReference>
<accession>A0A9P4Z168</accession>
<comment type="caution">
    <text evidence="2">The sequence shown here is derived from an EMBL/GenBank/DDBJ whole genome shotgun (WGS) entry which is preliminary data.</text>
</comment>
<organism evidence="2 3">
    <name type="scientific">Geosmithia morbida</name>
    <dbReference type="NCBI Taxonomy" id="1094350"/>
    <lineage>
        <taxon>Eukaryota</taxon>
        <taxon>Fungi</taxon>
        <taxon>Dikarya</taxon>
        <taxon>Ascomycota</taxon>
        <taxon>Pezizomycotina</taxon>
        <taxon>Sordariomycetes</taxon>
        <taxon>Hypocreomycetidae</taxon>
        <taxon>Hypocreales</taxon>
        <taxon>Bionectriaceae</taxon>
        <taxon>Geosmithia</taxon>
    </lineage>
</organism>
<keyword evidence="1" id="KW-0812">Transmembrane</keyword>
<keyword evidence="1" id="KW-0472">Membrane</keyword>
<reference evidence="2" key="1">
    <citation type="submission" date="2020-03" db="EMBL/GenBank/DDBJ databases">
        <title>Site-based positive gene gene selection in Geosmithia morbida across the United States reveals a broad range of putative effectors and factors for local host and environmental adapation.</title>
        <authorList>
            <person name="Onufrak A."/>
            <person name="Murdoch R.W."/>
            <person name="Gazis R."/>
            <person name="Huff M."/>
            <person name="Staton M."/>
            <person name="Klingeman W."/>
            <person name="Hadziabdic D."/>
        </authorList>
    </citation>
    <scope>NUCLEOTIDE SEQUENCE</scope>
    <source>
        <strain evidence="2">1262</strain>
    </source>
</reference>
<feature type="transmembrane region" description="Helical" evidence="1">
    <location>
        <begin position="34"/>
        <end position="54"/>
    </location>
</feature>
<evidence type="ECO:0000313" key="2">
    <source>
        <dbReference type="EMBL" id="KAF4126237.1"/>
    </source>
</evidence>
<gene>
    <name evidence="2" type="ORF">GMORB2_1483</name>
</gene>
<keyword evidence="3" id="KW-1185">Reference proteome</keyword>